<accession>A0A3G5ACP0</accession>
<evidence type="ECO:0000313" key="1">
    <source>
        <dbReference type="EMBL" id="AYV84995.1"/>
    </source>
</evidence>
<proteinExistence type="predicted"/>
<dbReference type="EMBL" id="MK072438">
    <property type="protein sequence ID" value="AYV84995.1"/>
    <property type="molecule type" value="Genomic_DNA"/>
</dbReference>
<gene>
    <name evidence="1" type="ORF">Satyrvirus2_6</name>
</gene>
<name>A0A3G5ACP0_9VIRU</name>
<sequence length="161" mass="18398">MKYYILIAILFLFYATLCNCENDSIGYSVRACNSTYINQTEYIHGCGFASMCSGEKQCFSVMCNMFNQNPYSVGLTLFNLPPNKFIWINDKFPPVGLFLNGLYSVYVNDSIYLGFIPNSQFSCGNMYECYYYINMLFSNAYNSSRVLVETGSYPMTCSMDT</sequence>
<reference evidence="1" key="1">
    <citation type="submission" date="2018-10" db="EMBL/GenBank/DDBJ databases">
        <title>Hidden diversity of soil giant viruses.</title>
        <authorList>
            <person name="Schulz F."/>
            <person name="Alteio L."/>
            <person name="Goudeau D."/>
            <person name="Ryan E.M."/>
            <person name="Malmstrom R.R."/>
            <person name="Blanchard J."/>
            <person name="Woyke T."/>
        </authorList>
    </citation>
    <scope>NUCLEOTIDE SEQUENCE</scope>
    <source>
        <strain evidence="1">SAV1</strain>
    </source>
</reference>
<organism evidence="1">
    <name type="scientific">Satyrvirus sp</name>
    <dbReference type="NCBI Taxonomy" id="2487771"/>
    <lineage>
        <taxon>Viruses</taxon>
        <taxon>Varidnaviria</taxon>
        <taxon>Bamfordvirae</taxon>
        <taxon>Nucleocytoviricota</taxon>
        <taxon>Megaviricetes</taxon>
        <taxon>Imitervirales</taxon>
        <taxon>Mimiviridae</taxon>
        <taxon>Megamimivirinae</taxon>
    </lineage>
</organism>
<protein>
    <submittedName>
        <fullName evidence="1">Uncharacterized protein</fullName>
    </submittedName>
</protein>